<name>A0A5B7DDL6_PORTR</name>
<evidence type="ECO:0000313" key="1">
    <source>
        <dbReference type="EMBL" id="MPC19186.1"/>
    </source>
</evidence>
<evidence type="ECO:0000313" key="2">
    <source>
        <dbReference type="Proteomes" id="UP000324222"/>
    </source>
</evidence>
<protein>
    <submittedName>
        <fullName evidence="1">Uncharacterized protein</fullName>
    </submittedName>
</protein>
<reference evidence="1 2" key="1">
    <citation type="submission" date="2019-05" db="EMBL/GenBank/DDBJ databases">
        <title>Another draft genome of Portunus trituberculatus and its Hox gene families provides insights of decapod evolution.</title>
        <authorList>
            <person name="Jeong J.-H."/>
            <person name="Song I."/>
            <person name="Kim S."/>
            <person name="Choi T."/>
            <person name="Kim D."/>
            <person name="Ryu S."/>
            <person name="Kim W."/>
        </authorList>
    </citation>
    <scope>NUCLEOTIDE SEQUENCE [LARGE SCALE GENOMIC DNA]</scope>
    <source>
        <tissue evidence="1">Muscle</tissue>
    </source>
</reference>
<gene>
    <name evidence="1" type="ORF">E2C01_012096</name>
</gene>
<dbReference type="Proteomes" id="UP000324222">
    <property type="component" value="Unassembled WGS sequence"/>
</dbReference>
<keyword evidence="2" id="KW-1185">Reference proteome</keyword>
<sequence>MNSPGSAGQVSSTSVCTVLCCSGSRTVVYDVYDRPLHFPPLGPSLLQVHSLLRRRAQSVVTLTHSAASSDLLSKLRHFSTHAHRVASQSVFALLSNNS</sequence>
<organism evidence="1 2">
    <name type="scientific">Portunus trituberculatus</name>
    <name type="common">Swimming crab</name>
    <name type="synonym">Neptunus trituberculatus</name>
    <dbReference type="NCBI Taxonomy" id="210409"/>
    <lineage>
        <taxon>Eukaryota</taxon>
        <taxon>Metazoa</taxon>
        <taxon>Ecdysozoa</taxon>
        <taxon>Arthropoda</taxon>
        <taxon>Crustacea</taxon>
        <taxon>Multicrustacea</taxon>
        <taxon>Malacostraca</taxon>
        <taxon>Eumalacostraca</taxon>
        <taxon>Eucarida</taxon>
        <taxon>Decapoda</taxon>
        <taxon>Pleocyemata</taxon>
        <taxon>Brachyura</taxon>
        <taxon>Eubrachyura</taxon>
        <taxon>Portunoidea</taxon>
        <taxon>Portunidae</taxon>
        <taxon>Portuninae</taxon>
        <taxon>Portunus</taxon>
    </lineage>
</organism>
<comment type="caution">
    <text evidence="1">The sequence shown here is derived from an EMBL/GenBank/DDBJ whole genome shotgun (WGS) entry which is preliminary data.</text>
</comment>
<accession>A0A5B7DDL6</accession>
<dbReference type="EMBL" id="VSRR010000747">
    <property type="protein sequence ID" value="MPC19186.1"/>
    <property type="molecule type" value="Genomic_DNA"/>
</dbReference>
<dbReference type="AlphaFoldDB" id="A0A5B7DDL6"/>
<proteinExistence type="predicted"/>